<dbReference type="InterPro" id="IPR021752">
    <property type="entry name" value="TF_Rrn7_Zf"/>
</dbReference>
<dbReference type="AlphaFoldDB" id="A0A367LI39"/>
<keyword evidence="6" id="KW-0805">Transcription regulation</keyword>
<feature type="domain" description="Rrn7/TAF1B N-terminal cyclin" evidence="11">
    <location>
        <begin position="87"/>
        <end position="216"/>
    </location>
</feature>
<dbReference type="GO" id="GO:0001164">
    <property type="term" value="F:RNA polymerase I core promoter sequence-specific DNA binding"/>
    <property type="evidence" value="ECO:0007669"/>
    <property type="project" value="InterPro"/>
</dbReference>
<dbReference type="GO" id="GO:0070860">
    <property type="term" value="C:RNA polymerase I core factor complex"/>
    <property type="evidence" value="ECO:0007669"/>
    <property type="project" value="InterPro"/>
</dbReference>
<dbReference type="InterPro" id="IPR033599">
    <property type="entry name" value="TAF1B/Rrn7"/>
</dbReference>
<evidence type="ECO:0000256" key="8">
    <source>
        <dbReference type="ARBA" id="ARBA00023163"/>
    </source>
</evidence>
<keyword evidence="7" id="KW-0238">DNA-binding</keyword>
<evidence type="ECO:0000256" key="7">
    <source>
        <dbReference type="ARBA" id="ARBA00023125"/>
    </source>
</evidence>
<sequence>MEDLQMLQRMPRGERCPDCGSRRWYSQDGLRFCQRGHRIEGFLEFDVEDGQLDVRPGRAIRKEKEAQKVEQRQLRGNQGKSLYLEALQLLLRNQLLWLVNTKGHCDELESVVRDLWDLRIRGSIFLAAEDEASSHDDQDNFSSQPQSEGEQQAAWVLRTRAQRWDSELGVNWPMPRLHETIALCYLGLQLLKIPTRQAQLLVWANNGEMPYKTAVSFTATLDNGWAGAHNLFKFRDLPQEMRQRMPTSYARVLQRPLCVSITGGELSRAVMNLILSYHLNYAMTFPQLRWVPLLVQYAESLALPVESIAATKRLAGLLHARFHFPVESSRILPLDHPEIHLMALLVIATKLCFPFPNNQSSIRSYLPRFNWETWMRGMSQSLQNRDSREAFRRVTPNQVVHMNDETFDAYLAHVSARWVEDGHEGENHPLTELFALSNDEPEPSLPVNVNGTHVGSGQLSSQNSGLSCEGDEDFLSQTLEPPLELTETSTQYLAYKSVESLSEVAAAFYTAAADLLGLPLELLVRAVYSQERKVLLWQERNPETTDLG</sequence>
<dbReference type="Pfam" id="PF20644">
    <property type="entry name" value="Rrn7_cyclin_N"/>
    <property type="match status" value="1"/>
</dbReference>
<proteinExistence type="inferred from homology"/>
<comment type="subcellular location">
    <subcellularLocation>
        <location evidence="1">Nucleus</location>
        <location evidence="1">Nucleolus</location>
    </subcellularLocation>
</comment>
<dbReference type="GO" id="GO:0042790">
    <property type="term" value="P:nucleolar large rRNA transcription by RNA polymerase I"/>
    <property type="evidence" value="ECO:0007669"/>
    <property type="project" value="TreeGrafter"/>
</dbReference>
<dbReference type="PANTHER" id="PTHR31576:SF2">
    <property type="entry name" value="TATA BOX-BINDING PROTEIN-ASSOCIATED FACTOR RNA POLYMERASE I SUBUNIT B"/>
    <property type="match status" value="1"/>
</dbReference>
<keyword evidence="8" id="KW-0804">Transcription</keyword>
<dbReference type="GO" id="GO:0008270">
    <property type="term" value="F:zinc ion binding"/>
    <property type="evidence" value="ECO:0007669"/>
    <property type="project" value="UniProtKB-KW"/>
</dbReference>
<comment type="similarity">
    <text evidence="2">Belongs to the RRN7/TAF1B family.</text>
</comment>
<comment type="caution">
    <text evidence="13">The sequence shown here is derived from an EMBL/GenBank/DDBJ whole genome shotgun (WGS) entry which is preliminary data.</text>
</comment>
<gene>
    <name evidence="13" type="ORF">L249_8071</name>
</gene>
<organism evidence="13 14">
    <name type="scientific">Ophiocordyceps polyrhachis-furcata BCC 54312</name>
    <dbReference type="NCBI Taxonomy" id="1330021"/>
    <lineage>
        <taxon>Eukaryota</taxon>
        <taxon>Fungi</taxon>
        <taxon>Dikarya</taxon>
        <taxon>Ascomycota</taxon>
        <taxon>Pezizomycotina</taxon>
        <taxon>Sordariomycetes</taxon>
        <taxon>Hypocreomycetidae</taxon>
        <taxon>Hypocreales</taxon>
        <taxon>Ophiocordycipitaceae</taxon>
        <taxon>Ophiocordyceps</taxon>
    </lineage>
</organism>
<dbReference type="OrthoDB" id="428577at2759"/>
<keyword evidence="4" id="KW-0863">Zinc-finger</keyword>
<dbReference type="Pfam" id="PF20645">
    <property type="entry name" value="Rrn7_cyclin_C"/>
    <property type="match status" value="1"/>
</dbReference>
<dbReference type="InterPro" id="IPR048538">
    <property type="entry name" value="Rrn7_cyclin_C"/>
</dbReference>
<dbReference type="InterPro" id="IPR048540">
    <property type="entry name" value="Rrn7_cyclin_N"/>
</dbReference>
<keyword evidence="14" id="KW-1185">Reference proteome</keyword>
<evidence type="ECO:0000259" key="10">
    <source>
        <dbReference type="Pfam" id="PF11781"/>
    </source>
</evidence>
<reference evidence="13 14" key="1">
    <citation type="journal article" date="2015" name="BMC Genomics">
        <title>Insights from the genome of Ophiocordyceps polyrhachis-furcata to pathogenicity and host specificity in insect fungi.</title>
        <authorList>
            <person name="Wichadakul D."/>
            <person name="Kobmoo N."/>
            <person name="Ingsriswang S."/>
            <person name="Tangphatsornruang S."/>
            <person name="Chantasingh D."/>
            <person name="Luangsa-ard J.J."/>
            <person name="Eurwilaichitr L."/>
        </authorList>
    </citation>
    <scope>NUCLEOTIDE SEQUENCE [LARGE SCALE GENOMIC DNA]</scope>
    <source>
        <strain evidence="13 14">BCC 54312</strain>
    </source>
</reference>
<feature type="domain" description="Rrn7/TAF1B C-terminal cyclin" evidence="12">
    <location>
        <begin position="262"/>
        <end position="416"/>
    </location>
</feature>
<evidence type="ECO:0000256" key="9">
    <source>
        <dbReference type="ARBA" id="ARBA00023242"/>
    </source>
</evidence>
<name>A0A367LI39_9HYPO</name>
<dbReference type="PANTHER" id="PTHR31576">
    <property type="entry name" value="TATA BOX-BINDING PROTEIN-ASSOCIATED FACTOR RNA POLYMERASE I SUBUNIT B"/>
    <property type="match status" value="1"/>
</dbReference>
<dbReference type="STRING" id="1330021.A0A367LI39"/>
<dbReference type="Proteomes" id="UP000253664">
    <property type="component" value="Unassembled WGS sequence"/>
</dbReference>
<evidence type="ECO:0000256" key="5">
    <source>
        <dbReference type="ARBA" id="ARBA00022833"/>
    </source>
</evidence>
<dbReference type="Pfam" id="PF11781">
    <property type="entry name" value="Zn_ribbon_RRN7"/>
    <property type="match status" value="1"/>
</dbReference>
<evidence type="ECO:0000256" key="2">
    <source>
        <dbReference type="ARBA" id="ARBA00006899"/>
    </source>
</evidence>
<evidence type="ECO:0000259" key="12">
    <source>
        <dbReference type="Pfam" id="PF20645"/>
    </source>
</evidence>
<protein>
    <submittedName>
        <fullName evidence="13">Uncharacterized protein</fullName>
    </submittedName>
</protein>
<evidence type="ECO:0000256" key="4">
    <source>
        <dbReference type="ARBA" id="ARBA00022771"/>
    </source>
</evidence>
<evidence type="ECO:0000259" key="11">
    <source>
        <dbReference type="Pfam" id="PF20644"/>
    </source>
</evidence>
<evidence type="ECO:0000256" key="6">
    <source>
        <dbReference type="ARBA" id="ARBA00023015"/>
    </source>
</evidence>
<keyword evidence="5" id="KW-0862">Zinc</keyword>
<evidence type="ECO:0000256" key="3">
    <source>
        <dbReference type="ARBA" id="ARBA00022723"/>
    </source>
</evidence>
<keyword evidence="9" id="KW-0539">Nucleus</keyword>
<feature type="domain" description="RRN7-type" evidence="10">
    <location>
        <begin position="10"/>
        <end position="41"/>
    </location>
</feature>
<evidence type="ECO:0000313" key="14">
    <source>
        <dbReference type="Proteomes" id="UP000253664"/>
    </source>
</evidence>
<evidence type="ECO:0000313" key="13">
    <source>
        <dbReference type="EMBL" id="RCI14103.1"/>
    </source>
</evidence>
<accession>A0A367LI39</accession>
<dbReference type="EMBL" id="LKCN02000005">
    <property type="protein sequence ID" value="RCI14103.1"/>
    <property type="molecule type" value="Genomic_DNA"/>
</dbReference>
<keyword evidence="3" id="KW-0479">Metal-binding</keyword>
<evidence type="ECO:0000256" key="1">
    <source>
        <dbReference type="ARBA" id="ARBA00004604"/>
    </source>
</evidence>